<evidence type="ECO:0000256" key="1">
    <source>
        <dbReference type="ARBA" id="ARBA00004167"/>
    </source>
</evidence>
<dbReference type="GO" id="GO:0005886">
    <property type="term" value="C:plasma membrane"/>
    <property type="evidence" value="ECO:0007669"/>
    <property type="project" value="TreeGrafter"/>
</dbReference>
<keyword evidence="2 5" id="KW-0812">Transmembrane</keyword>
<keyword evidence="3 5" id="KW-1133">Transmembrane helix</keyword>
<sequence>MAGPYTGRASIPGLPGPRPSKLQCIAIALLFLIIVVGLIILIFWLIVRPTSIDYTVEHAAIQKFNISSANELDAAFNLTLRAINPNRKVSVYYDDVKISVWYDNQMIALTETSPFFQPHRNITRLDIKAVTNSTQLQDQVAKDLQHDKSSGHIGLEVRVRARIRFKVGVVKSKHYKLRAYCTPVNVGFAPNSATSFNRVYCDVEI</sequence>
<evidence type="ECO:0000313" key="8">
    <source>
        <dbReference type="Proteomes" id="UP001151287"/>
    </source>
</evidence>
<proteinExistence type="predicted"/>
<dbReference type="InterPro" id="IPR004864">
    <property type="entry name" value="LEA_2"/>
</dbReference>
<evidence type="ECO:0000256" key="5">
    <source>
        <dbReference type="SAM" id="Phobius"/>
    </source>
</evidence>
<protein>
    <recommendedName>
        <fullName evidence="6">Late embryogenesis abundant protein LEA-2 subgroup domain-containing protein</fullName>
    </recommendedName>
</protein>
<name>A0A9Q0CZN6_9POAL</name>
<comment type="subcellular location">
    <subcellularLocation>
        <location evidence="1">Membrane</location>
        <topology evidence="1">Single-pass membrane protein</topology>
    </subcellularLocation>
</comment>
<accession>A0A9Q0CZN6</accession>
<dbReference type="Pfam" id="PF03168">
    <property type="entry name" value="LEA_2"/>
    <property type="match status" value="1"/>
</dbReference>
<evidence type="ECO:0000256" key="2">
    <source>
        <dbReference type="ARBA" id="ARBA00022692"/>
    </source>
</evidence>
<dbReference type="EMBL" id="JAMQYH010000001">
    <property type="protein sequence ID" value="KAJ1703101.1"/>
    <property type="molecule type" value="Genomic_DNA"/>
</dbReference>
<keyword evidence="8" id="KW-1185">Reference proteome</keyword>
<evidence type="ECO:0000259" key="6">
    <source>
        <dbReference type="Pfam" id="PF03168"/>
    </source>
</evidence>
<keyword evidence="4 5" id="KW-0472">Membrane</keyword>
<evidence type="ECO:0000313" key="7">
    <source>
        <dbReference type="EMBL" id="KAJ1703101.1"/>
    </source>
</evidence>
<reference evidence="7" key="1">
    <citation type="journal article" date="2022" name="Cell">
        <title>Repeat-based holocentromeres influence genome architecture and karyotype evolution.</title>
        <authorList>
            <person name="Hofstatter P.G."/>
            <person name="Thangavel G."/>
            <person name="Lux T."/>
            <person name="Neumann P."/>
            <person name="Vondrak T."/>
            <person name="Novak P."/>
            <person name="Zhang M."/>
            <person name="Costa L."/>
            <person name="Castellani M."/>
            <person name="Scott A."/>
            <person name="Toegelov H."/>
            <person name="Fuchs J."/>
            <person name="Mata-Sucre Y."/>
            <person name="Dias Y."/>
            <person name="Vanzela A.L.L."/>
            <person name="Huettel B."/>
            <person name="Almeida C.C.S."/>
            <person name="Simkova H."/>
            <person name="Souza G."/>
            <person name="Pedrosa-Harand A."/>
            <person name="Macas J."/>
            <person name="Mayer K.F.X."/>
            <person name="Houben A."/>
            <person name="Marques A."/>
        </authorList>
    </citation>
    <scope>NUCLEOTIDE SEQUENCE</scope>
    <source>
        <strain evidence="7">RhyBre1mFocal</strain>
    </source>
</reference>
<dbReference type="GO" id="GO:0098542">
    <property type="term" value="P:defense response to other organism"/>
    <property type="evidence" value="ECO:0007669"/>
    <property type="project" value="InterPro"/>
</dbReference>
<dbReference type="OrthoDB" id="669838at2759"/>
<dbReference type="Gene3D" id="2.60.40.1820">
    <property type="match status" value="1"/>
</dbReference>
<feature type="domain" description="Late embryogenesis abundant protein LEA-2 subgroup" evidence="6">
    <location>
        <begin position="79"/>
        <end position="178"/>
    </location>
</feature>
<gene>
    <name evidence="7" type="ORF">LUZ63_002880</name>
</gene>
<dbReference type="AlphaFoldDB" id="A0A9Q0CZN6"/>
<feature type="transmembrane region" description="Helical" evidence="5">
    <location>
        <begin position="25"/>
        <end position="47"/>
    </location>
</feature>
<dbReference type="InterPro" id="IPR044839">
    <property type="entry name" value="NDR1-like"/>
</dbReference>
<evidence type="ECO:0000256" key="4">
    <source>
        <dbReference type="ARBA" id="ARBA00023136"/>
    </source>
</evidence>
<dbReference type="PANTHER" id="PTHR31234:SF39">
    <property type="entry name" value="HARPIN-INDUCED PROTEIN 1 CONTAINING PROTEIN, EXPRESSED"/>
    <property type="match status" value="1"/>
</dbReference>
<organism evidence="7 8">
    <name type="scientific">Rhynchospora breviuscula</name>
    <dbReference type="NCBI Taxonomy" id="2022672"/>
    <lineage>
        <taxon>Eukaryota</taxon>
        <taxon>Viridiplantae</taxon>
        <taxon>Streptophyta</taxon>
        <taxon>Embryophyta</taxon>
        <taxon>Tracheophyta</taxon>
        <taxon>Spermatophyta</taxon>
        <taxon>Magnoliopsida</taxon>
        <taxon>Liliopsida</taxon>
        <taxon>Poales</taxon>
        <taxon>Cyperaceae</taxon>
        <taxon>Cyperoideae</taxon>
        <taxon>Rhynchosporeae</taxon>
        <taxon>Rhynchospora</taxon>
    </lineage>
</organism>
<comment type="caution">
    <text evidence="7">The sequence shown here is derived from an EMBL/GenBank/DDBJ whole genome shotgun (WGS) entry which is preliminary data.</text>
</comment>
<dbReference type="PANTHER" id="PTHR31234">
    <property type="entry name" value="LATE EMBRYOGENESIS ABUNDANT (LEA) HYDROXYPROLINE-RICH GLYCOPROTEIN FAMILY"/>
    <property type="match status" value="1"/>
</dbReference>
<dbReference type="Proteomes" id="UP001151287">
    <property type="component" value="Unassembled WGS sequence"/>
</dbReference>
<evidence type="ECO:0000256" key="3">
    <source>
        <dbReference type="ARBA" id="ARBA00022989"/>
    </source>
</evidence>